<keyword evidence="1" id="KW-1133">Transmembrane helix</keyword>
<comment type="caution">
    <text evidence="2">The sequence shown here is derived from an EMBL/GenBank/DDBJ whole genome shotgun (WGS) entry which is preliminary data.</text>
</comment>
<feature type="transmembrane region" description="Helical" evidence="1">
    <location>
        <begin position="5"/>
        <end position="25"/>
    </location>
</feature>
<keyword evidence="1" id="KW-0472">Membrane</keyword>
<gene>
    <name evidence="2" type="ORF">H9962_05230</name>
</gene>
<protein>
    <submittedName>
        <fullName evidence="2">Uncharacterized protein</fullName>
    </submittedName>
</protein>
<proteinExistence type="predicted"/>
<evidence type="ECO:0000256" key="1">
    <source>
        <dbReference type="SAM" id="Phobius"/>
    </source>
</evidence>
<evidence type="ECO:0000313" key="2">
    <source>
        <dbReference type="EMBL" id="HJA08574.1"/>
    </source>
</evidence>
<sequence>MNPFIVRGILIGGSLGVFAALFGIVDNMARAFILGMIAGGLAGLTLARLRRNKAPVD</sequence>
<feature type="transmembrane region" description="Helical" evidence="1">
    <location>
        <begin position="31"/>
        <end position="49"/>
    </location>
</feature>
<dbReference type="Proteomes" id="UP000824225">
    <property type="component" value="Unassembled WGS sequence"/>
</dbReference>
<evidence type="ECO:0000313" key="3">
    <source>
        <dbReference type="Proteomes" id="UP000824225"/>
    </source>
</evidence>
<name>A0A9D2HDL7_9BACT</name>
<reference evidence="2" key="2">
    <citation type="submission" date="2021-04" db="EMBL/GenBank/DDBJ databases">
        <authorList>
            <person name="Gilroy R."/>
        </authorList>
    </citation>
    <scope>NUCLEOTIDE SEQUENCE</scope>
    <source>
        <strain evidence="2">CHK186-16707</strain>
    </source>
</reference>
<organism evidence="2 3">
    <name type="scientific">Candidatus Mailhella merdigallinarum</name>
    <dbReference type="NCBI Taxonomy" id="2838658"/>
    <lineage>
        <taxon>Bacteria</taxon>
        <taxon>Pseudomonadati</taxon>
        <taxon>Thermodesulfobacteriota</taxon>
        <taxon>Desulfovibrionia</taxon>
        <taxon>Desulfovibrionales</taxon>
        <taxon>Desulfovibrionaceae</taxon>
        <taxon>Mailhella</taxon>
    </lineage>
</organism>
<dbReference type="EMBL" id="DXAN01000017">
    <property type="protein sequence ID" value="HJA08574.1"/>
    <property type="molecule type" value="Genomic_DNA"/>
</dbReference>
<keyword evidence="1" id="KW-0812">Transmembrane</keyword>
<reference evidence="2" key="1">
    <citation type="journal article" date="2021" name="PeerJ">
        <title>Extensive microbial diversity within the chicken gut microbiome revealed by metagenomics and culture.</title>
        <authorList>
            <person name="Gilroy R."/>
            <person name="Ravi A."/>
            <person name="Getino M."/>
            <person name="Pursley I."/>
            <person name="Horton D.L."/>
            <person name="Alikhan N.F."/>
            <person name="Baker D."/>
            <person name="Gharbi K."/>
            <person name="Hall N."/>
            <person name="Watson M."/>
            <person name="Adriaenssens E.M."/>
            <person name="Foster-Nyarko E."/>
            <person name="Jarju S."/>
            <person name="Secka A."/>
            <person name="Antonio M."/>
            <person name="Oren A."/>
            <person name="Chaudhuri R.R."/>
            <person name="La Ragione R."/>
            <person name="Hildebrand F."/>
            <person name="Pallen M.J."/>
        </authorList>
    </citation>
    <scope>NUCLEOTIDE SEQUENCE</scope>
    <source>
        <strain evidence="2">CHK186-16707</strain>
    </source>
</reference>
<accession>A0A9D2HDL7</accession>
<dbReference type="AlphaFoldDB" id="A0A9D2HDL7"/>